<dbReference type="OrthoDB" id="272985at2"/>
<comment type="caution">
    <text evidence="3">The sequence shown here is derived from an EMBL/GenBank/DDBJ whole genome shotgun (WGS) entry which is preliminary data.</text>
</comment>
<dbReference type="GO" id="GO:0009082">
    <property type="term" value="P:branched-chain amino acid biosynthetic process"/>
    <property type="evidence" value="ECO:0007669"/>
    <property type="project" value="UniProtKB-KW"/>
</dbReference>
<keyword evidence="3" id="KW-0378">Hydrolase</keyword>
<accession>A0A4V3AQX6</accession>
<reference evidence="3 4" key="1">
    <citation type="submission" date="2019-03" db="EMBL/GenBank/DDBJ databases">
        <title>Ruegeria lutea sp. nov., a novel strain, isolated from marine sediment, the Masan Bay, South Korea.</title>
        <authorList>
            <person name="Kim J."/>
            <person name="Kim D.-Y."/>
            <person name="Lee S.-S."/>
        </authorList>
    </citation>
    <scope>NUCLEOTIDE SEQUENCE [LARGE SCALE GENOMIC DNA]</scope>
    <source>
        <strain evidence="3 4">318-1</strain>
    </source>
</reference>
<dbReference type="InterPro" id="IPR027417">
    <property type="entry name" value="P-loop_NTPase"/>
</dbReference>
<dbReference type="Gene3D" id="3.40.50.300">
    <property type="entry name" value="P-loop containing nucleotide triphosphate hydrolases"/>
    <property type="match status" value="1"/>
</dbReference>
<organism evidence="3 4">
    <name type="scientific">Antarcticimicrobium luteum</name>
    <dbReference type="NCBI Taxonomy" id="2547397"/>
    <lineage>
        <taxon>Bacteria</taxon>
        <taxon>Pseudomonadati</taxon>
        <taxon>Pseudomonadota</taxon>
        <taxon>Alphaproteobacteria</taxon>
        <taxon>Rhodobacterales</taxon>
        <taxon>Paracoccaceae</taxon>
        <taxon>Antarcticimicrobium</taxon>
    </lineage>
</organism>
<evidence type="ECO:0000313" key="3">
    <source>
        <dbReference type="EMBL" id="TDK44427.1"/>
    </source>
</evidence>
<dbReference type="GO" id="GO:0016787">
    <property type="term" value="F:hydrolase activity"/>
    <property type="evidence" value="ECO:0007669"/>
    <property type="project" value="UniProtKB-KW"/>
</dbReference>
<comment type="similarity">
    <text evidence="1">Belongs to the class-IV pyridoxal-phosphate-dependent aminotransferase family.</text>
</comment>
<dbReference type="InterPro" id="IPR050571">
    <property type="entry name" value="Class-IV_PLP-Dep_Aminotrnsfr"/>
</dbReference>
<dbReference type="RefSeq" id="WP_133360591.1">
    <property type="nucleotide sequence ID" value="NZ_SMUV01000070.1"/>
</dbReference>
<evidence type="ECO:0000256" key="2">
    <source>
        <dbReference type="ARBA" id="ARBA00023304"/>
    </source>
</evidence>
<dbReference type="EMBL" id="SMUV01000070">
    <property type="protein sequence ID" value="TDK44427.1"/>
    <property type="molecule type" value="Genomic_DNA"/>
</dbReference>
<dbReference type="AlphaFoldDB" id="A0A4V3AQX6"/>
<evidence type="ECO:0000313" key="4">
    <source>
        <dbReference type="Proteomes" id="UP000295301"/>
    </source>
</evidence>
<evidence type="ECO:0000256" key="1">
    <source>
        <dbReference type="ARBA" id="ARBA00009320"/>
    </source>
</evidence>
<sequence length="240" mass="26327">MKIACWSGPRNISTAMMYAFANRADCAAVDEPFYAAYLALTGLEHPMRAEIMASQPQDPAEVIAELTGENPGGLPHVYHKHMAQHMLPEIPRDWFGGMKHILLIRHPARVVASFSAKYENPVLADIGFVQQAELHRQLLAEGLDPVVVDSADIRADPEGMLRQLCARIGLDWDPAMLSWPAGPKPEDGVWAAHWYGAVHQSTGFAGVEGPMPELEGVAKALAEAAQPSYEELVDLRIRSE</sequence>
<keyword evidence="4" id="KW-1185">Reference proteome</keyword>
<dbReference type="PANTHER" id="PTHR42743:SF11">
    <property type="entry name" value="AMINODEOXYCHORISMATE LYASE"/>
    <property type="match status" value="1"/>
</dbReference>
<dbReference type="Proteomes" id="UP000295301">
    <property type="component" value="Unassembled WGS sequence"/>
</dbReference>
<protein>
    <submittedName>
        <fullName evidence="3">HAD family hydrolase</fullName>
    </submittedName>
</protein>
<name>A0A4V3AQX6_9RHOB</name>
<gene>
    <name evidence="3" type="ORF">E1832_15045</name>
</gene>
<keyword evidence="2" id="KW-0028">Amino-acid biosynthesis</keyword>
<keyword evidence="2" id="KW-0100">Branched-chain amino acid biosynthesis</keyword>
<dbReference type="SUPFAM" id="SSF52540">
    <property type="entry name" value="P-loop containing nucleoside triphosphate hydrolases"/>
    <property type="match status" value="1"/>
</dbReference>
<dbReference type="PANTHER" id="PTHR42743">
    <property type="entry name" value="AMINO-ACID AMINOTRANSFERASE"/>
    <property type="match status" value="1"/>
</dbReference>
<proteinExistence type="inferred from homology"/>
<dbReference type="Pfam" id="PF19798">
    <property type="entry name" value="Sulfotransfer_5"/>
    <property type="match status" value="1"/>
</dbReference>